<comment type="caution">
    <text evidence="2">The sequence shown here is derived from an EMBL/GenBank/DDBJ whole genome shotgun (WGS) entry which is preliminary data.</text>
</comment>
<name>A0A699ZLX0_HAELA</name>
<keyword evidence="3" id="KW-1185">Reference proteome</keyword>
<protein>
    <submittedName>
        <fullName evidence="2">Uncharacterized protein</fullName>
    </submittedName>
</protein>
<evidence type="ECO:0000313" key="2">
    <source>
        <dbReference type="EMBL" id="GFH19936.1"/>
    </source>
</evidence>
<dbReference type="AlphaFoldDB" id="A0A699ZLX0"/>
<gene>
    <name evidence="2" type="ORF">HaLaN_16970</name>
</gene>
<feature type="region of interest" description="Disordered" evidence="1">
    <location>
        <begin position="67"/>
        <end position="90"/>
    </location>
</feature>
<sequence>MAVRLMLPPALSTGTSCSSDHRGAMHKCWWACRSLLCQQVHSGLAQAQVPIQHQPCLVALTQGRRPEMRGVGDGIREEAQQESWLDTDYE</sequence>
<dbReference type="PROSITE" id="PS51257">
    <property type="entry name" value="PROKAR_LIPOPROTEIN"/>
    <property type="match status" value="1"/>
</dbReference>
<evidence type="ECO:0000256" key="1">
    <source>
        <dbReference type="SAM" id="MobiDB-lite"/>
    </source>
</evidence>
<dbReference type="Proteomes" id="UP000485058">
    <property type="component" value="Unassembled WGS sequence"/>
</dbReference>
<evidence type="ECO:0000313" key="3">
    <source>
        <dbReference type="Proteomes" id="UP000485058"/>
    </source>
</evidence>
<proteinExistence type="predicted"/>
<feature type="compositionally biased region" description="Basic and acidic residues" evidence="1">
    <location>
        <begin position="67"/>
        <end position="79"/>
    </location>
</feature>
<accession>A0A699ZLX0</accession>
<organism evidence="2 3">
    <name type="scientific">Haematococcus lacustris</name>
    <name type="common">Green alga</name>
    <name type="synonym">Haematococcus pluvialis</name>
    <dbReference type="NCBI Taxonomy" id="44745"/>
    <lineage>
        <taxon>Eukaryota</taxon>
        <taxon>Viridiplantae</taxon>
        <taxon>Chlorophyta</taxon>
        <taxon>core chlorophytes</taxon>
        <taxon>Chlorophyceae</taxon>
        <taxon>CS clade</taxon>
        <taxon>Chlamydomonadales</taxon>
        <taxon>Haematococcaceae</taxon>
        <taxon>Haematococcus</taxon>
    </lineage>
</organism>
<reference evidence="2 3" key="1">
    <citation type="submission" date="2020-02" db="EMBL/GenBank/DDBJ databases">
        <title>Draft genome sequence of Haematococcus lacustris strain NIES-144.</title>
        <authorList>
            <person name="Morimoto D."/>
            <person name="Nakagawa S."/>
            <person name="Yoshida T."/>
            <person name="Sawayama S."/>
        </authorList>
    </citation>
    <scope>NUCLEOTIDE SEQUENCE [LARGE SCALE GENOMIC DNA]</scope>
    <source>
        <strain evidence="2 3">NIES-144</strain>
    </source>
</reference>
<dbReference type="EMBL" id="BLLF01001544">
    <property type="protein sequence ID" value="GFH19936.1"/>
    <property type="molecule type" value="Genomic_DNA"/>
</dbReference>